<evidence type="ECO:0000313" key="1">
    <source>
        <dbReference type="EMBL" id="CAB5011583.1"/>
    </source>
</evidence>
<dbReference type="EMBL" id="CAFBPN010000008">
    <property type="protein sequence ID" value="CAB5011583.1"/>
    <property type="molecule type" value="Genomic_DNA"/>
</dbReference>
<organism evidence="1">
    <name type="scientific">freshwater metagenome</name>
    <dbReference type="NCBI Taxonomy" id="449393"/>
    <lineage>
        <taxon>unclassified sequences</taxon>
        <taxon>metagenomes</taxon>
        <taxon>ecological metagenomes</taxon>
    </lineage>
</organism>
<gene>
    <name evidence="1" type="ORF">UFOPK4098_00321</name>
    <name evidence="2" type="ORF">UFOPK4347_00061</name>
</gene>
<reference evidence="1" key="1">
    <citation type="submission" date="2020-05" db="EMBL/GenBank/DDBJ databases">
        <authorList>
            <person name="Chiriac C."/>
            <person name="Salcher M."/>
            <person name="Ghai R."/>
            <person name="Kavagutti S V."/>
        </authorList>
    </citation>
    <scope>NUCLEOTIDE SEQUENCE</scope>
</reference>
<proteinExistence type="predicted"/>
<evidence type="ECO:0000313" key="2">
    <source>
        <dbReference type="EMBL" id="CAB5057926.1"/>
    </source>
</evidence>
<sequence length="111" mass="12171">MLSAREATVGVGVIFDSQSGVVSGHEMHAYMKSAFRYLRLADIMTVISQLFIPDANAKFELNFYERLELGIAHLAATLSTITVGASPGRHELTLVRAELSEFAVRPTGLCW</sequence>
<name>A0A6J7Q7G3_9ZZZZ</name>
<dbReference type="AlphaFoldDB" id="A0A6J7Q7G3"/>
<protein>
    <submittedName>
        <fullName evidence="1">Unannotated protein</fullName>
    </submittedName>
</protein>
<dbReference type="EMBL" id="CAFBQU010000001">
    <property type="protein sequence ID" value="CAB5057926.1"/>
    <property type="molecule type" value="Genomic_DNA"/>
</dbReference>
<accession>A0A6J7Q7G3</accession>